<dbReference type="GO" id="GO:0035435">
    <property type="term" value="P:phosphate ion transmembrane transport"/>
    <property type="evidence" value="ECO:0007669"/>
    <property type="project" value="TreeGrafter"/>
</dbReference>
<dbReference type="GO" id="GO:0005886">
    <property type="term" value="C:plasma membrane"/>
    <property type="evidence" value="ECO:0007669"/>
    <property type="project" value="TreeGrafter"/>
</dbReference>
<feature type="transmembrane region" description="Helical" evidence="5">
    <location>
        <begin position="322"/>
        <end position="340"/>
    </location>
</feature>
<dbReference type="InterPro" id="IPR000849">
    <property type="entry name" value="Sugar_P_transporter"/>
</dbReference>
<dbReference type="PROSITE" id="PS50850">
    <property type="entry name" value="MFS"/>
    <property type="match status" value="1"/>
</dbReference>
<dbReference type="SUPFAM" id="SSF103473">
    <property type="entry name" value="MFS general substrate transporter"/>
    <property type="match status" value="1"/>
</dbReference>
<dbReference type="PANTHER" id="PTHR43826:SF7">
    <property type="entry name" value="PROTEIN UHPC, PUTATIVE-RELATED"/>
    <property type="match status" value="1"/>
</dbReference>
<keyword evidence="2 5" id="KW-0812">Transmembrane</keyword>
<comment type="subcellular location">
    <subcellularLocation>
        <location evidence="1">Endomembrane system</location>
        <topology evidence="1">Multi-pass membrane protein</topology>
    </subcellularLocation>
</comment>
<organism evidence="7 8">
    <name type="scientific">Pseudoxanthomonas wuyuanensis</name>
    <dbReference type="NCBI Taxonomy" id="1073196"/>
    <lineage>
        <taxon>Bacteria</taxon>
        <taxon>Pseudomonadati</taxon>
        <taxon>Pseudomonadota</taxon>
        <taxon>Gammaproteobacteria</taxon>
        <taxon>Lysobacterales</taxon>
        <taxon>Lysobacteraceae</taxon>
        <taxon>Pseudoxanthomonas</taxon>
    </lineage>
</organism>
<feature type="domain" description="Major facilitator superfamily (MFS) profile" evidence="6">
    <location>
        <begin position="35"/>
        <end position="446"/>
    </location>
</feature>
<evidence type="ECO:0000256" key="1">
    <source>
        <dbReference type="ARBA" id="ARBA00004127"/>
    </source>
</evidence>
<feature type="transmembrane region" description="Helical" evidence="5">
    <location>
        <begin position="424"/>
        <end position="442"/>
    </location>
</feature>
<feature type="transmembrane region" description="Helical" evidence="5">
    <location>
        <begin position="346"/>
        <end position="371"/>
    </location>
</feature>
<dbReference type="EMBL" id="OCND01000003">
    <property type="protein sequence ID" value="SOD54301.1"/>
    <property type="molecule type" value="Genomic_DNA"/>
</dbReference>
<evidence type="ECO:0000313" key="7">
    <source>
        <dbReference type="EMBL" id="SOD54301.1"/>
    </source>
</evidence>
<sequence length="448" mass="48239">MTGGILKFFATGTNVPPLGDRAQIDILFKKYRLRVMLAITLGYGLIYTCRLALGVVKKPLIDSGVYSPSDLGLIGSALFYTYAIGKLTNGFLADHANMKRFLAFAFLATALCNLAMGFTTALWAAVLLWGLNGWFQSFGAPGGVVAMTAWFSNKERGRAYGIWSTAHSIGEGLTFLVVGAAVAAWGWRIGFWGPGLIGMVTAAGVWMLLQDRPQTLGLPNVNDWKHDRYQEAEKPHLKSVLALQLSILKIPAIWVLCLASASTYVTRYAINSWGILYLQEERGFSLPMAGTLLMTSTLAGIVGAVAFGFISDKLFDARRPPANLLFGILELIGLLLIFFGPTSMPALIAGMLLFGMGLTGLVTSLGGLFAVDIAPNRVAGAAMGVIGIFSYIGAGIQEQISGALIQKGMIVAGDVRTYDFGPAIWFWIGSSVLSILLATSLWRTRRRD</sequence>
<feature type="transmembrane region" description="Helical" evidence="5">
    <location>
        <begin position="104"/>
        <end position="128"/>
    </location>
</feature>
<dbReference type="InterPro" id="IPR051337">
    <property type="entry name" value="OPA_Antiporter"/>
</dbReference>
<dbReference type="InterPro" id="IPR020846">
    <property type="entry name" value="MFS_dom"/>
</dbReference>
<keyword evidence="4 5" id="KW-0472">Membrane</keyword>
<feature type="transmembrane region" description="Helical" evidence="5">
    <location>
        <begin position="240"/>
        <end position="264"/>
    </location>
</feature>
<evidence type="ECO:0000256" key="2">
    <source>
        <dbReference type="ARBA" id="ARBA00022692"/>
    </source>
</evidence>
<name>A0A286D6L0_9GAMM</name>
<dbReference type="AlphaFoldDB" id="A0A286D6L0"/>
<keyword evidence="3 5" id="KW-1133">Transmembrane helix</keyword>
<protein>
    <submittedName>
        <fullName evidence="7">MFS transporter, OPA family, sugar phosphate sensor protein UhpC</fullName>
    </submittedName>
</protein>
<dbReference type="InterPro" id="IPR036259">
    <property type="entry name" value="MFS_trans_sf"/>
</dbReference>
<feature type="transmembrane region" description="Helical" evidence="5">
    <location>
        <begin position="160"/>
        <end position="185"/>
    </location>
</feature>
<feature type="transmembrane region" description="Helical" evidence="5">
    <location>
        <begin position="73"/>
        <end position="92"/>
    </location>
</feature>
<evidence type="ECO:0000256" key="3">
    <source>
        <dbReference type="ARBA" id="ARBA00022989"/>
    </source>
</evidence>
<evidence type="ECO:0000259" key="6">
    <source>
        <dbReference type="PROSITE" id="PS50850"/>
    </source>
</evidence>
<evidence type="ECO:0000256" key="4">
    <source>
        <dbReference type="ARBA" id="ARBA00023136"/>
    </source>
</evidence>
<feature type="transmembrane region" description="Helical" evidence="5">
    <location>
        <begin position="35"/>
        <end position="53"/>
    </location>
</feature>
<evidence type="ECO:0000313" key="8">
    <source>
        <dbReference type="Proteomes" id="UP000219374"/>
    </source>
</evidence>
<dbReference type="Pfam" id="PF07690">
    <property type="entry name" value="MFS_1"/>
    <property type="match status" value="1"/>
</dbReference>
<feature type="transmembrane region" description="Helical" evidence="5">
    <location>
        <begin position="134"/>
        <end position="153"/>
    </location>
</feature>
<dbReference type="InterPro" id="IPR011701">
    <property type="entry name" value="MFS"/>
</dbReference>
<evidence type="ECO:0000256" key="5">
    <source>
        <dbReference type="SAM" id="Phobius"/>
    </source>
</evidence>
<dbReference type="GO" id="GO:0012505">
    <property type="term" value="C:endomembrane system"/>
    <property type="evidence" value="ECO:0007669"/>
    <property type="project" value="UniProtKB-SubCell"/>
</dbReference>
<dbReference type="GO" id="GO:0061513">
    <property type="term" value="F:glucose 6-phosphate:phosphate antiporter activity"/>
    <property type="evidence" value="ECO:0007669"/>
    <property type="project" value="TreeGrafter"/>
</dbReference>
<gene>
    <name evidence="7" type="ORF">SAMN06296416_103224</name>
</gene>
<accession>A0A286D6L0</accession>
<proteinExistence type="predicted"/>
<reference evidence="7 8" key="1">
    <citation type="submission" date="2017-09" db="EMBL/GenBank/DDBJ databases">
        <authorList>
            <person name="Ehlers B."/>
            <person name="Leendertz F.H."/>
        </authorList>
    </citation>
    <scope>NUCLEOTIDE SEQUENCE [LARGE SCALE GENOMIC DNA]</scope>
    <source>
        <strain evidence="7 8">CGMCC 1.10978</strain>
    </source>
</reference>
<keyword evidence="8" id="KW-1185">Reference proteome</keyword>
<feature type="transmembrane region" description="Helical" evidence="5">
    <location>
        <begin position="191"/>
        <end position="209"/>
    </location>
</feature>
<dbReference type="Proteomes" id="UP000219374">
    <property type="component" value="Unassembled WGS sequence"/>
</dbReference>
<feature type="transmembrane region" description="Helical" evidence="5">
    <location>
        <begin position="284"/>
        <end position="310"/>
    </location>
</feature>
<dbReference type="PIRSF" id="PIRSF002808">
    <property type="entry name" value="Hexose_phosphate_transp"/>
    <property type="match status" value="1"/>
</dbReference>
<dbReference type="RefSeq" id="WP_217991842.1">
    <property type="nucleotide sequence ID" value="NZ_OCND01000003.1"/>
</dbReference>
<dbReference type="Gene3D" id="1.20.1250.20">
    <property type="entry name" value="MFS general substrate transporter like domains"/>
    <property type="match status" value="2"/>
</dbReference>
<feature type="transmembrane region" description="Helical" evidence="5">
    <location>
        <begin position="378"/>
        <end position="396"/>
    </location>
</feature>
<dbReference type="PANTHER" id="PTHR43826">
    <property type="entry name" value="GLUCOSE-6-PHOSPHATE EXCHANGER SLC37A4"/>
    <property type="match status" value="1"/>
</dbReference>